<evidence type="ECO:0000313" key="4">
    <source>
        <dbReference type="Proteomes" id="UP000027222"/>
    </source>
</evidence>
<protein>
    <submittedName>
        <fullName evidence="3">Uncharacterized protein</fullName>
    </submittedName>
</protein>
<feature type="transmembrane region" description="Helical" evidence="2">
    <location>
        <begin position="312"/>
        <end position="335"/>
    </location>
</feature>
<evidence type="ECO:0000256" key="2">
    <source>
        <dbReference type="SAM" id="Phobius"/>
    </source>
</evidence>
<dbReference type="Proteomes" id="UP000027222">
    <property type="component" value="Unassembled WGS sequence"/>
</dbReference>
<evidence type="ECO:0000256" key="1">
    <source>
        <dbReference type="SAM" id="MobiDB-lite"/>
    </source>
</evidence>
<proteinExistence type="predicted"/>
<evidence type="ECO:0000313" key="3">
    <source>
        <dbReference type="EMBL" id="KDR76924.1"/>
    </source>
</evidence>
<feature type="transmembrane region" description="Helical" evidence="2">
    <location>
        <begin position="271"/>
        <end position="292"/>
    </location>
</feature>
<sequence>MANATCSFSSINDVLAQAAKGQLNLTTTVSSCPAICSLAWGIGNPDLSGIGANASYIFQAALTFIFGPLFCLYYYNRGKFSEEANETLEALHDTFLDASAQFSIPVAIAAVIRFRQHAPFYELAFLRSLTTMQFLSLLCTAVTAGIFEKRKSPQRIFIIVLYGVVNFGFYMGLIGGLRTSQAVWKRLTELSDACKAYSHLLPWSAYIPAPNPHLGLGNISKAQTAIESFFEIPVSASEWRIIGIIIGMVIAFVLSIFILIGLYRALKSRQLVFLAPVSLAFAIGTLVVAAQMERTRDIMRIVSGQEFQDDQWGFGQVIALFLWVPLCMQMVYYGALIGLFERQPRAAADAEAKPVTEKLKPGNSDSDQTGRLLASSAD</sequence>
<feature type="compositionally biased region" description="Basic and acidic residues" evidence="1">
    <location>
        <begin position="351"/>
        <end position="360"/>
    </location>
</feature>
<feature type="transmembrane region" description="Helical" evidence="2">
    <location>
        <begin position="239"/>
        <end position="259"/>
    </location>
</feature>
<keyword evidence="2" id="KW-0812">Transmembrane</keyword>
<keyword evidence="2" id="KW-1133">Transmembrane helix</keyword>
<keyword evidence="4" id="KW-1185">Reference proteome</keyword>
<feature type="transmembrane region" description="Helical" evidence="2">
    <location>
        <begin position="156"/>
        <end position="177"/>
    </location>
</feature>
<dbReference type="STRING" id="685588.A0A067TAM1"/>
<feature type="transmembrane region" description="Helical" evidence="2">
    <location>
        <begin position="56"/>
        <end position="75"/>
    </location>
</feature>
<name>A0A067TAM1_GALM3</name>
<dbReference type="EMBL" id="KL142377">
    <property type="protein sequence ID" value="KDR76924.1"/>
    <property type="molecule type" value="Genomic_DNA"/>
</dbReference>
<accession>A0A067TAM1</accession>
<dbReference type="OrthoDB" id="2986689at2759"/>
<keyword evidence="2" id="KW-0472">Membrane</keyword>
<dbReference type="AlphaFoldDB" id="A0A067TAM1"/>
<reference evidence="4" key="1">
    <citation type="journal article" date="2014" name="Proc. Natl. Acad. Sci. U.S.A.">
        <title>Extensive sampling of basidiomycete genomes demonstrates inadequacy of the white-rot/brown-rot paradigm for wood decay fungi.</title>
        <authorList>
            <person name="Riley R."/>
            <person name="Salamov A.A."/>
            <person name="Brown D.W."/>
            <person name="Nagy L.G."/>
            <person name="Floudas D."/>
            <person name="Held B.W."/>
            <person name="Levasseur A."/>
            <person name="Lombard V."/>
            <person name="Morin E."/>
            <person name="Otillar R."/>
            <person name="Lindquist E.A."/>
            <person name="Sun H."/>
            <person name="LaButti K.M."/>
            <person name="Schmutz J."/>
            <person name="Jabbour D."/>
            <person name="Luo H."/>
            <person name="Baker S.E."/>
            <person name="Pisabarro A.G."/>
            <person name="Walton J.D."/>
            <person name="Blanchette R.A."/>
            <person name="Henrissat B."/>
            <person name="Martin F."/>
            <person name="Cullen D."/>
            <person name="Hibbett D.S."/>
            <person name="Grigoriev I.V."/>
        </authorList>
    </citation>
    <scope>NUCLEOTIDE SEQUENCE [LARGE SCALE GENOMIC DNA]</scope>
    <source>
        <strain evidence="4">CBS 339.88</strain>
    </source>
</reference>
<feature type="region of interest" description="Disordered" evidence="1">
    <location>
        <begin position="351"/>
        <end position="378"/>
    </location>
</feature>
<organism evidence="3 4">
    <name type="scientific">Galerina marginata (strain CBS 339.88)</name>
    <dbReference type="NCBI Taxonomy" id="685588"/>
    <lineage>
        <taxon>Eukaryota</taxon>
        <taxon>Fungi</taxon>
        <taxon>Dikarya</taxon>
        <taxon>Basidiomycota</taxon>
        <taxon>Agaricomycotina</taxon>
        <taxon>Agaricomycetes</taxon>
        <taxon>Agaricomycetidae</taxon>
        <taxon>Agaricales</taxon>
        <taxon>Agaricineae</taxon>
        <taxon>Strophariaceae</taxon>
        <taxon>Galerina</taxon>
    </lineage>
</organism>
<dbReference type="HOGENOM" id="CLU_060140_1_0_1"/>
<gene>
    <name evidence="3" type="ORF">GALMADRAFT_138962</name>
</gene>